<keyword evidence="5" id="KW-0547">Nucleotide-binding</keyword>
<dbReference type="Pfam" id="PF07730">
    <property type="entry name" value="HisKA_3"/>
    <property type="match status" value="1"/>
</dbReference>
<keyword evidence="9" id="KW-0812">Transmembrane</keyword>
<dbReference type="InterPro" id="IPR036890">
    <property type="entry name" value="HATPase_C_sf"/>
</dbReference>
<evidence type="ECO:0000313" key="12">
    <source>
        <dbReference type="Proteomes" id="UP000031202"/>
    </source>
</evidence>
<dbReference type="AlphaFoldDB" id="A0A0B4D195"/>
<dbReference type="RefSeq" id="WP_039414930.1">
    <property type="nucleotide sequence ID" value="NZ_JWSZ01000009.1"/>
</dbReference>
<evidence type="ECO:0000256" key="6">
    <source>
        <dbReference type="ARBA" id="ARBA00022777"/>
    </source>
</evidence>
<evidence type="ECO:0000256" key="5">
    <source>
        <dbReference type="ARBA" id="ARBA00022741"/>
    </source>
</evidence>
<evidence type="ECO:0000256" key="7">
    <source>
        <dbReference type="ARBA" id="ARBA00022840"/>
    </source>
</evidence>
<evidence type="ECO:0000256" key="1">
    <source>
        <dbReference type="ARBA" id="ARBA00000085"/>
    </source>
</evidence>
<protein>
    <recommendedName>
        <fullName evidence="2">histidine kinase</fullName>
        <ecNumber evidence="2">2.7.13.3</ecNumber>
    </recommendedName>
</protein>
<dbReference type="Gene3D" id="1.20.5.1930">
    <property type="match status" value="1"/>
</dbReference>
<feature type="transmembrane region" description="Helical" evidence="9">
    <location>
        <begin position="93"/>
        <end position="112"/>
    </location>
</feature>
<feature type="domain" description="Signal transduction histidine kinase subgroup 3 dimerisation and phosphoacceptor" evidence="10">
    <location>
        <begin position="175"/>
        <end position="237"/>
    </location>
</feature>
<keyword evidence="9" id="KW-1133">Transmembrane helix</keyword>
<gene>
    <name evidence="11" type="ORF">RM52_07200</name>
</gene>
<dbReference type="GO" id="GO:0000155">
    <property type="term" value="F:phosphorelay sensor kinase activity"/>
    <property type="evidence" value="ECO:0007669"/>
    <property type="project" value="InterPro"/>
</dbReference>
<keyword evidence="6 11" id="KW-0418">Kinase</keyword>
<feature type="transmembrane region" description="Helical" evidence="9">
    <location>
        <begin position="124"/>
        <end position="143"/>
    </location>
</feature>
<comment type="caution">
    <text evidence="11">The sequence shown here is derived from an EMBL/GenBank/DDBJ whole genome shotgun (WGS) entry which is preliminary data.</text>
</comment>
<dbReference type="GO" id="GO:0016020">
    <property type="term" value="C:membrane"/>
    <property type="evidence" value="ECO:0007669"/>
    <property type="project" value="InterPro"/>
</dbReference>
<evidence type="ECO:0000313" key="11">
    <source>
        <dbReference type="EMBL" id="KIC58180.1"/>
    </source>
</evidence>
<feature type="transmembrane region" description="Helical" evidence="9">
    <location>
        <begin position="56"/>
        <end position="81"/>
    </location>
</feature>
<keyword evidence="9" id="KW-0472">Membrane</keyword>
<evidence type="ECO:0000256" key="2">
    <source>
        <dbReference type="ARBA" id="ARBA00012438"/>
    </source>
</evidence>
<dbReference type="Proteomes" id="UP000031202">
    <property type="component" value="Unassembled WGS sequence"/>
</dbReference>
<dbReference type="GO" id="GO:0005524">
    <property type="term" value="F:ATP binding"/>
    <property type="evidence" value="ECO:0007669"/>
    <property type="project" value="UniProtKB-KW"/>
</dbReference>
<evidence type="ECO:0000256" key="8">
    <source>
        <dbReference type="ARBA" id="ARBA00023012"/>
    </source>
</evidence>
<name>A0A0B4D195_9MICO</name>
<dbReference type="GO" id="GO:0046983">
    <property type="term" value="F:protein dimerization activity"/>
    <property type="evidence" value="ECO:0007669"/>
    <property type="project" value="InterPro"/>
</dbReference>
<accession>A0A0B4D195</accession>
<dbReference type="Gene3D" id="3.30.565.10">
    <property type="entry name" value="Histidine kinase-like ATPase, C-terminal domain"/>
    <property type="match status" value="1"/>
</dbReference>
<dbReference type="InterPro" id="IPR050482">
    <property type="entry name" value="Sensor_HK_TwoCompSys"/>
</dbReference>
<dbReference type="CDD" id="cd16917">
    <property type="entry name" value="HATPase_UhpB-NarQ-NarX-like"/>
    <property type="match status" value="1"/>
</dbReference>
<evidence type="ECO:0000256" key="4">
    <source>
        <dbReference type="ARBA" id="ARBA00022679"/>
    </source>
</evidence>
<sequence length="371" mass="39150">MNAVRAWWRRIPPLVVDLLAVAVAAADAYLSANTDDPVTLAVCILGCAALLLRRRWPALAFALTLPAALIANVLAAPVIALFSLSARTRARGLLILAGAAFAAAEAIGWPIVDQLVVDQSWTAVTFVYQAATAAAPILLGQLLQTTDELHARLEEIEATKRHEQELYAQSVLAQERNQLAREMHDVVSHQVSLIAVQAAALQVTAADAAAREGAASIRSLSSTTLEELRSMVMLLRAAGTRSPGLAPQPTIAELPALLASTGMALAVTGAPPEDLGPAAQRAVYRTVQEALTNVRKHAPGSPVAVAFWQDDRACGVTITNGAMTEPALDLPGAGLGLRGLRERAEILGGTLDAHPLDDGFLVRLTLPRRTE</sequence>
<dbReference type="EMBL" id="JWSZ01000009">
    <property type="protein sequence ID" value="KIC58180.1"/>
    <property type="molecule type" value="Genomic_DNA"/>
</dbReference>
<keyword evidence="4" id="KW-0808">Transferase</keyword>
<keyword evidence="3" id="KW-0597">Phosphoprotein</keyword>
<dbReference type="SUPFAM" id="SSF55874">
    <property type="entry name" value="ATPase domain of HSP90 chaperone/DNA topoisomerase II/histidine kinase"/>
    <property type="match status" value="1"/>
</dbReference>
<dbReference type="PANTHER" id="PTHR24421">
    <property type="entry name" value="NITRATE/NITRITE SENSOR PROTEIN NARX-RELATED"/>
    <property type="match status" value="1"/>
</dbReference>
<dbReference type="PANTHER" id="PTHR24421:SF10">
    <property type="entry name" value="NITRATE_NITRITE SENSOR PROTEIN NARQ"/>
    <property type="match status" value="1"/>
</dbReference>
<comment type="catalytic activity">
    <reaction evidence="1">
        <text>ATP + protein L-histidine = ADP + protein N-phospho-L-histidine.</text>
        <dbReference type="EC" id="2.7.13.3"/>
    </reaction>
</comment>
<proteinExistence type="predicted"/>
<keyword evidence="7" id="KW-0067">ATP-binding</keyword>
<keyword evidence="8" id="KW-0902">Two-component regulatory system</keyword>
<evidence type="ECO:0000256" key="9">
    <source>
        <dbReference type="SAM" id="Phobius"/>
    </source>
</evidence>
<reference evidence="11 12" key="1">
    <citation type="submission" date="2014-12" db="EMBL/GenBank/DDBJ databases">
        <title>Genome sequencing of Microbacterium hominis TPW29.</title>
        <authorList>
            <person name="Tan P.W."/>
            <person name="Chan K.-G."/>
        </authorList>
    </citation>
    <scope>NUCLEOTIDE SEQUENCE [LARGE SCALE GENOMIC DNA]</scope>
    <source>
        <strain evidence="11 12">TPW29</strain>
    </source>
</reference>
<evidence type="ECO:0000259" key="10">
    <source>
        <dbReference type="Pfam" id="PF07730"/>
    </source>
</evidence>
<evidence type="ECO:0000256" key="3">
    <source>
        <dbReference type="ARBA" id="ARBA00022553"/>
    </source>
</evidence>
<organism evidence="11 12">
    <name type="scientific">Microbacterium hominis</name>
    <dbReference type="NCBI Taxonomy" id="162426"/>
    <lineage>
        <taxon>Bacteria</taxon>
        <taxon>Bacillati</taxon>
        <taxon>Actinomycetota</taxon>
        <taxon>Actinomycetes</taxon>
        <taxon>Micrococcales</taxon>
        <taxon>Microbacteriaceae</taxon>
        <taxon>Microbacterium</taxon>
    </lineage>
</organism>
<dbReference type="EC" id="2.7.13.3" evidence="2"/>
<dbReference type="InterPro" id="IPR011712">
    <property type="entry name" value="Sig_transdc_His_kin_sub3_dim/P"/>
</dbReference>